<name>A0A371G4T1_MUCPR</name>
<keyword evidence="2" id="KW-1185">Reference proteome</keyword>
<feature type="non-terminal residue" evidence="1">
    <location>
        <position position="96"/>
    </location>
</feature>
<organism evidence="1 2">
    <name type="scientific">Mucuna pruriens</name>
    <name type="common">Velvet bean</name>
    <name type="synonym">Dolichos pruriens</name>
    <dbReference type="NCBI Taxonomy" id="157652"/>
    <lineage>
        <taxon>Eukaryota</taxon>
        <taxon>Viridiplantae</taxon>
        <taxon>Streptophyta</taxon>
        <taxon>Embryophyta</taxon>
        <taxon>Tracheophyta</taxon>
        <taxon>Spermatophyta</taxon>
        <taxon>Magnoliopsida</taxon>
        <taxon>eudicotyledons</taxon>
        <taxon>Gunneridae</taxon>
        <taxon>Pentapetalae</taxon>
        <taxon>rosids</taxon>
        <taxon>fabids</taxon>
        <taxon>Fabales</taxon>
        <taxon>Fabaceae</taxon>
        <taxon>Papilionoideae</taxon>
        <taxon>50 kb inversion clade</taxon>
        <taxon>NPAAA clade</taxon>
        <taxon>indigoferoid/millettioid clade</taxon>
        <taxon>Phaseoleae</taxon>
        <taxon>Mucuna</taxon>
    </lineage>
</organism>
<sequence length="96" mass="11323">MFIPYLKCDILMKNMSTTFNSVIISARGKPIVMMLEEIKIQMNTFLYVFERTYEIVYAPLLYLVNMGKKMVQQCLITTNQENAKRTKEQGTWNQEN</sequence>
<dbReference type="EMBL" id="QJKJ01006760">
    <property type="protein sequence ID" value="RDX85564.1"/>
    <property type="molecule type" value="Genomic_DNA"/>
</dbReference>
<dbReference type="Proteomes" id="UP000257109">
    <property type="component" value="Unassembled WGS sequence"/>
</dbReference>
<gene>
    <name evidence="1" type="ORF">CR513_33231</name>
</gene>
<dbReference type="AlphaFoldDB" id="A0A371G4T1"/>
<dbReference type="OrthoDB" id="1937322at2759"/>
<accession>A0A371G4T1</accession>
<evidence type="ECO:0000313" key="1">
    <source>
        <dbReference type="EMBL" id="RDX85564.1"/>
    </source>
</evidence>
<proteinExistence type="predicted"/>
<comment type="caution">
    <text evidence="1">The sequence shown here is derived from an EMBL/GenBank/DDBJ whole genome shotgun (WGS) entry which is preliminary data.</text>
</comment>
<evidence type="ECO:0000313" key="2">
    <source>
        <dbReference type="Proteomes" id="UP000257109"/>
    </source>
</evidence>
<protein>
    <submittedName>
        <fullName evidence="1">Uncharacterized protein</fullName>
    </submittedName>
</protein>
<reference evidence="1" key="1">
    <citation type="submission" date="2018-05" db="EMBL/GenBank/DDBJ databases">
        <title>Draft genome of Mucuna pruriens seed.</title>
        <authorList>
            <person name="Nnadi N.E."/>
            <person name="Vos R."/>
            <person name="Hasami M.H."/>
            <person name="Devisetty U.K."/>
            <person name="Aguiy J.C."/>
        </authorList>
    </citation>
    <scope>NUCLEOTIDE SEQUENCE [LARGE SCALE GENOMIC DNA]</scope>
    <source>
        <strain evidence="1">JCA_2017</strain>
    </source>
</reference>